<evidence type="ECO:0000259" key="2">
    <source>
        <dbReference type="Pfam" id="PF00561"/>
    </source>
</evidence>
<dbReference type="PRINTS" id="PR00412">
    <property type="entry name" value="EPOXHYDRLASE"/>
</dbReference>
<dbReference type="SUPFAM" id="SSF53474">
    <property type="entry name" value="alpha/beta-Hydrolases"/>
    <property type="match status" value="1"/>
</dbReference>
<accession>L9VYZ5</accession>
<name>L9VYZ5_9EURY</name>
<dbReference type="AlphaFoldDB" id="L9VYZ5"/>
<comment type="caution">
    <text evidence="3">The sequence shown here is derived from an EMBL/GenBank/DDBJ whole genome shotgun (WGS) entry which is preliminary data.</text>
</comment>
<evidence type="ECO:0000256" key="1">
    <source>
        <dbReference type="ARBA" id="ARBA00022801"/>
    </source>
</evidence>
<organism evidence="3 4">
    <name type="scientific">Natronorubrum sulfidifaciens JCM 14089</name>
    <dbReference type="NCBI Taxonomy" id="1230460"/>
    <lineage>
        <taxon>Archaea</taxon>
        <taxon>Methanobacteriati</taxon>
        <taxon>Methanobacteriota</taxon>
        <taxon>Stenosarchaea group</taxon>
        <taxon>Halobacteria</taxon>
        <taxon>Halobacteriales</taxon>
        <taxon>Natrialbaceae</taxon>
        <taxon>Natronorubrum</taxon>
    </lineage>
</organism>
<gene>
    <name evidence="3" type="ORF">C495_15437</name>
</gene>
<dbReference type="eggNOG" id="arCOG01648">
    <property type="taxonomic scope" value="Archaea"/>
</dbReference>
<keyword evidence="1 3" id="KW-0378">Hydrolase</keyword>
<dbReference type="PRINTS" id="PR00111">
    <property type="entry name" value="ABHYDROLASE"/>
</dbReference>
<dbReference type="InterPro" id="IPR029058">
    <property type="entry name" value="AB_hydrolase_fold"/>
</dbReference>
<sequence length="318" mass="35946">MDRQYITLPVGTRSMVMTSVEHVGTDAASCSTVDAESTVRHVNGVELHVVEAGDDDGPLVVLLHGFPEYWYGWHRHLEALVDAGYRVLVPDQRGYNRSEKPTGVRAYRIQECSRDIAALISSTGRDQAHVVGHDWGGMVAWDLALREPSVIDRLGIVNAPHPTVFRQHLRSSPEQLRRSWYVFWFQLPWLPERTLRVGDYRLLESALRGTAAPGAFSEQDLEQYRAAWHADGALTGMLNWYRAAARYPPTPPRKRVETPTLLVWGEDDTALTPALAIDSDLRCSTSRLELLPETSHWVQHERPERLSDLLLEWLSAPS</sequence>
<dbReference type="PANTHER" id="PTHR43329">
    <property type="entry name" value="EPOXIDE HYDROLASE"/>
    <property type="match status" value="1"/>
</dbReference>
<dbReference type="STRING" id="1230460.C495_15437"/>
<reference evidence="3 4" key="1">
    <citation type="journal article" date="2014" name="PLoS Genet.">
        <title>Phylogenetically driven sequencing of extremely halophilic archaea reveals strategies for static and dynamic osmo-response.</title>
        <authorList>
            <person name="Becker E.A."/>
            <person name="Seitzer P.M."/>
            <person name="Tritt A."/>
            <person name="Larsen D."/>
            <person name="Krusor M."/>
            <person name="Yao A.I."/>
            <person name="Wu D."/>
            <person name="Madern D."/>
            <person name="Eisen J.A."/>
            <person name="Darling A.E."/>
            <person name="Facciotti M.T."/>
        </authorList>
    </citation>
    <scope>NUCLEOTIDE SEQUENCE [LARGE SCALE GENOMIC DNA]</scope>
    <source>
        <strain evidence="3 4">JCM 14089</strain>
    </source>
</reference>
<evidence type="ECO:0000313" key="4">
    <source>
        <dbReference type="Proteomes" id="UP000011661"/>
    </source>
</evidence>
<dbReference type="Pfam" id="PF00561">
    <property type="entry name" value="Abhydrolase_1"/>
    <property type="match status" value="1"/>
</dbReference>
<keyword evidence="4" id="KW-1185">Reference proteome</keyword>
<proteinExistence type="predicted"/>
<dbReference type="InterPro" id="IPR000639">
    <property type="entry name" value="Epox_hydrolase-like"/>
</dbReference>
<dbReference type="PATRIC" id="fig|1230460.4.peg.3139"/>
<feature type="domain" description="AB hydrolase-1" evidence="2">
    <location>
        <begin position="58"/>
        <end position="303"/>
    </location>
</feature>
<evidence type="ECO:0000313" key="3">
    <source>
        <dbReference type="EMBL" id="ELY42410.1"/>
    </source>
</evidence>
<dbReference type="Proteomes" id="UP000011661">
    <property type="component" value="Unassembled WGS sequence"/>
</dbReference>
<dbReference type="EMBL" id="AOHX01000046">
    <property type="protein sequence ID" value="ELY42410.1"/>
    <property type="molecule type" value="Genomic_DNA"/>
</dbReference>
<dbReference type="GO" id="GO:0016787">
    <property type="term" value="F:hydrolase activity"/>
    <property type="evidence" value="ECO:0007669"/>
    <property type="project" value="UniProtKB-KW"/>
</dbReference>
<dbReference type="Gene3D" id="3.40.50.1820">
    <property type="entry name" value="alpha/beta hydrolase"/>
    <property type="match status" value="1"/>
</dbReference>
<protein>
    <submittedName>
        <fullName evidence="3">Alpha/beta hydrolase fold protein</fullName>
    </submittedName>
</protein>
<dbReference type="InterPro" id="IPR000073">
    <property type="entry name" value="AB_hydrolase_1"/>
</dbReference>